<dbReference type="PANTHER" id="PTHR16943">
    <property type="entry name" value="2-METHYLCITRATE DEHYDRATASE-RELATED"/>
    <property type="match status" value="1"/>
</dbReference>
<dbReference type="InterPro" id="IPR042183">
    <property type="entry name" value="MmgE/PrpD_sf_1"/>
</dbReference>
<dbReference type="EMBL" id="JAUDJE010000003">
    <property type="protein sequence ID" value="MDM9558488.1"/>
    <property type="molecule type" value="Genomic_DNA"/>
</dbReference>
<dbReference type="Proteomes" id="UP001175604">
    <property type="component" value="Unassembled WGS sequence"/>
</dbReference>
<dbReference type="SUPFAM" id="SSF103378">
    <property type="entry name" value="2-methylcitrate dehydratase PrpD"/>
    <property type="match status" value="1"/>
</dbReference>
<evidence type="ECO:0000259" key="2">
    <source>
        <dbReference type="Pfam" id="PF03972"/>
    </source>
</evidence>
<keyword evidence="5" id="KW-1185">Reference proteome</keyword>
<dbReference type="InterPro" id="IPR045337">
    <property type="entry name" value="MmgE_PrpD_C"/>
</dbReference>
<sequence length="480" mass="50915">MDDLETWKRLAREHRGVTQELAAFIAAIKPGDIPGKTREILGHALVDALGCGLYGLTTPWGRIMAEFARAQQGPAEAALWGGGARVSAINAVLAGGTAVHSFDFDDHSRAKIHPGALVVPVVLALAERQNAGGDLMLAGMAAGYEAMNRVSQACNPSRTRMRGWHLTGTAGTFAAAAAACVMLGLDASTTASALGLAGTQSAGTWAFTADGGMSKRMHPGRSAQAGLMAALLAQRGFVGPRYILEAEDGGLLFGMSDTPRPAMLVEGLGRRWYSDETCFKPHACCGSNHACVDAVLDLMRDNRLEPADVERVVAGVASVVNTQTGFEYRADSVLNAQMSLRYNIAVAMFDGQAYLEQFTPQRIVEPRVVALCRRVEIEIDPEIDRAYPEIYGGRVTLVTRQGQTLTRKVDYSRGMPENPMSRGEIDGKFMSLASAAVGAEAAAGVLEAARGLFRAESASRLADLLARARLHDTAGAPVTA</sequence>
<feature type="domain" description="MmgE/PrpD C-terminal" evidence="3">
    <location>
        <begin position="282"/>
        <end position="443"/>
    </location>
</feature>
<name>A0ABT7VZZ2_9BORD</name>
<dbReference type="Gene3D" id="3.30.1330.120">
    <property type="entry name" value="2-methylcitrate dehydratase PrpD"/>
    <property type="match status" value="1"/>
</dbReference>
<evidence type="ECO:0000313" key="5">
    <source>
        <dbReference type="Proteomes" id="UP001175604"/>
    </source>
</evidence>
<evidence type="ECO:0000313" key="4">
    <source>
        <dbReference type="EMBL" id="MDM9558488.1"/>
    </source>
</evidence>
<dbReference type="Pfam" id="PF03972">
    <property type="entry name" value="MmgE_PrpD_N"/>
    <property type="match status" value="1"/>
</dbReference>
<dbReference type="RefSeq" id="WP_289784586.1">
    <property type="nucleotide sequence ID" value="NZ_JAUDJE010000003.1"/>
</dbReference>
<accession>A0ABT7VZZ2</accession>
<dbReference type="InterPro" id="IPR042188">
    <property type="entry name" value="MmgE/PrpD_sf_2"/>
</dbReference>
<gene>
    <name evidence="4" type="ORF">QUC21_05565</name>
</gene>
<dbReference type="InterPro" id="IPR005656">
    <property type="entry name" value="MmgE_PrpD"/>
</dbReference>
<proteinExistence type="inferred from homology"/>
<comment type="similarity">
    <text evidence="1">Belongs to the PrpD family.</text>
</comment>
<dbReference type="InterPro" id="IPR045336">
    <property type="entry name" value="MmgE_PrpD_N"/>
</dbReference>
<dbReference type="InterPro" id="IPR036148">
    <property type="entry name" value="MmgE/PrpD_sf"/>
</dbReference>
<feature type="domain" description="MmgE/PrpD N-terminal" evidence="2">
    <location>
        <begin position="19"/>
        <end position="251"/>
    </location>
</feature>
<protein>
    <submittedName>
        <fullName evidence="4">MmgE/PrpD family protein</fullName>
    </submittedName>
</protein>
<organism evidence="4 5">
    <name type="scientific">Bordetella petrii</name>
    <dbReference type="NCBI Taxonomy" id="94624"/>
    <lineage>
        <taxon>Bacteria</taxon>
        <taxon>Pseudomonadati</taxon>
        <taxon>Pseudomonadota</taxon>
        <taxon>Betaproteobacteria</taxon>
        <taxon>Burkholderiales</taxon>
        <taxon>Alcaligenaceae</taxon>
        <taxon>Bordetella</taxon>
    </lineage>
</organism>
<reference evidence="4" key="1">
    <citation type="submission" date="2023-06" db="EMBL/GenBank/DDBJ databases">
        <title>full genome analysis of Phenantherene degrader P3.</title>
        <authorList>
            <person name="Akbar A."/>
            <person name="Rahmeh R."/>
            <person name="Kishk M."/>
        </authorList>
    </citation>
    <scope>NUCLEOTIDE SEQUENCE</scope>
    <source>
        <strain evidence="4">P3</strain>
    </source>
</reference>
<dbReference type="Gene3D" id="1.10.4100.10">
    <property type="entry name" value="2-methylcitrate dehydratase PrpD"/>
    <property type="match status" value="1"/>
</dbReference>
<evidence type="ECO:0000256" key="1">
    <source>
        <dbReference type="ARBA" id="ARBA00006174"/>
    </source>
</evidence>
<dbReference type="Pfam" id="PF19305">
    <property type="entry name" value="MmgE_PrpD_C"/>
    <property type="match status" value="1"/>
</dbReference>
<dbReference type="PANTHER" id="PTHR16943:SF8">
    <property type="entry name" value="2-METHYLCITRATE DEHYDRATASE"/>
    <property type="match status" value="1"/>
</dbReference>
<comment type="caution">
    <text evidence="4">The sequence shown here is derived from an EMBL/GenBank/DDBJ whole genome shotgun (WGS) entry which is preliminary data.</text>
</comment>
<evidence type="ECO:0000259" key="3">
    <source>
        <dbReference type="Pfam" id="PF19305"/>
    </source>
</evidence>